<gene>
    <name evidence="2" type="ORF">TCM_042325</name>
</gene>
<dbReference type="Pfam" id="PF00571">
    <property type="entry name" value="CBS"/>
    <property type="match status" value="1"/>
</dbReference>
<feature type="domain" description="CBS" evidence="1">
    <location>
        <begin position="2"/>
        <end position="34"/>
    </location>
</feature>
<dbReference type="HOGENOM" id="CLU_3018174_0_0_1"/>
<dbReference type="STRING" id="3641.A0A061GY33"/>
<dbReference type="Gramene" id="EOY34745">
    <property type="protein sequence ID" value="EOY34745"/>
    <property type="gene ID" value="TCM_042325"/>
</dbReference>
<protein>
    <recommendedName>
        <fullName evidence="1">CBS domain-containing protein</fullName>
    </recommendedName>
</protein>
<evidence type="ECO:0000313" key="3">
    <source>
        <dbReference type="Proteomes" id="UP000026915"/>
    </source>
</evidence>
<evidence type="ECO:0000313" key="2">
    <source>
        <dbReference type="EMBL" id="EOY34745.1"/>
    </source>
</evidence>
<reference evidence="2 3" key="1">
    <citation type="journal article" date="2013" name="Genome Biol.">
        <title>The genome sequence of the most widely cultivated cacao type and its use to identify candidate genes regulating pod color.</title>
        <authorList>
            <person name="Motamayor J.C."/>
            <person name="Mockaitis K."/>
            <person name="Schmutz J."/>
            <person name="Haiminen N."/>
            <person name="Iii D.L."/>
            <person name="Cornejo O."/>
            <person name="Findley S.D."/>
            <person name="Zheng P."/>
            <person name="Utro F."/>
            <person name="Royaert S."/>
            <person name="Saski C."/>
            <person name="Jenkins J."/>
            <person name="Podicheti R."/>
            <person name="Zhao M."/>
            <person name="Scheffler B.E."/>
            <person name="Stack J.C."/>
            <person name="Feltus F.A."/>
            <person name="Mustiga G.M."/>
            <person name="Amores F."/>
            <person name="Phillips W."/>
            <person name="Marelli J.P."/>
            <person name="May G.D."/>
            <person name="Shapiro H."/>
            <person name="Ma J."/>
            <person name="Bustamante C.D."/>
            <person name="Schnell R.J."/>
            <person name="Main D."/>
            <person name="Gilbert D."/>
            <person name="Parida L."/>
            <person name="Kuhn D.N."/>
        </authorList>
    </citation>
    <scope>NUCLEOTIDE SEQUENCE [LARGE SCALE GENOMIC DNA]</scope>
    <source>
        <strain evidence="3">cv. Matina 1-6</strain>
    </source>
</reference>
<dbReference type="InterPro" id="IPR000644">
    <property type="entry name" value="CBS_dom"/>
</dbReference>
<dbReference type="InterPro" id="IPR046342">
    <property type="entry name" value="CBS_dom_sf"/>
</dbReference>
<dbReference type="InParanoid" id="A0A061GY33"/>
<keyword evidence="3" id="KW-1185">Reference proteome</keyword>
<organism evidence="2 3">
    <name type="scientific">Theobroma cacao</name>
    <name type="common">Cacao</name>
    <name type="synonym">Cocoa</name>
    <dbReference type="NCBI Taxonomy" id="3641"/>
    <lineage>
        <taxon>Eukaryota</taxon>
        <taxon>Viridiplantae</taxon>
        <taxon>Streptophyta</taxon>
        <taxon>Embryophyta</taxon>
        <taxon>Tracheophyta</taxon>
        <taxon>Spermatophyta</taxon>
        <taxon>Magnoliopsida</taxon>
        <taxon>eudicotyledons</taxon>
        <taxon>Gunneridae</taxon>
        <taxon>Pentapetalae</taxon>
        <taxon>rosids</taxon>
        <taxon>malvids</taxon>
        <taxon>Malvales</taxon>
        <taxon>Malvaceae</taxon>
        <taxon>Byttnerioideae</taxon>
        <taxon>Theobroma</taxon>
    </lineage>
</organism>
<name>A0A061GY33_THECC</name>
<sequence length="56" mass="6381">MVTPEAKILRAMQLMTDNRIRHIPVIVEKGMVGMGRFLEDDEILCVSPVMPHTCRT</sequence>
<dbReference type="Gene3D" id="3.10.580.10">
    <property type="entry name" value="CBS-domain"/>
    <property type="match status" value="1"/>
</dbReference>
<dbReference type="Proteomes" id="UP000026915">
    <property type="component" value="Chromosome 9"/>
</dbReference>
<dbReference type="SUPFAM" id="SSF54631">
    <property type="entry name" value="CBS-domain pair"/>
    <property type="match status" value="1"/>
</dbReference>
<accession>A0A061GY33</accession>
<proteinExistence type="predicted"/>
<evidence type="ECO:0000259" key="1">
    <source>
        <dbReference type="Pfam" id="PF00571"/>
    </source>
</evidence>
<dbReference type="EMBL" id="CM001887">
    <property type="protein sequence ID" value="EOY34745.1"/>
    <property type="molecule type" value="Genomic_DNA"/>
</dbReference>
<dbReference type="AlphaFoldDB" id="A0A061GY33"/>